<proteinExistence type="predicted"/>
<organism evidence="2 3">
    <name type="scientific">Pseudomonas fluorescens</name>
    <dbReference type="NCBI Taxonomy" id="294"/>
    <lineage>
        <taxon>Bacteria</taxon>
        <taxon>Pseudomonadati</taxon>
        <taxon>Pseudomonadota</taxon>
        <taxon>Gammaproteobacteria</taxon>
        <taxon>Pseudomonadales</taxon>
        <taxon>Pseudomonadaceae</taxon>
        <taxon>Pseudomonas</taxon>
    </lineage>
</organism>
<gene>
    <name evidence="2" type="ORF">PS925_04512</name>
</gene>
<evidence type="ECO:0000313" key="2">
    <source>
        <dbReference type="EMBL" id="VVQ18916.1"/>
    </source>
</evidence>
<dbReference type="Proteomes" id="UP000412311">
    <property type="component" value="Unassembled WGS sequence"/>
</dbReference>
<protein>
    <recommendedName>
        <fullName evidence="1">TnsA endonuclease N-terminal domain-containing protein</fullName>
    </recommendedName>
</protein>
<dbReference type="AlphaFoldDB" id="A0A5E7V8T8"/>
<accession>A0A5E7V8T8</accession>
<evidence type="ECO:0000313" key="3">
    <source>
        <dbReference type="Proteomes" id="UP000412311"/>
    </source>
</evidence>
<dbReference type="RefSeq" id="WP_150794902.1">
    <property type="nucleotide sequence ID" value="NZ_CABVJG010000014.1"/>
</dbReference>
<evidence type="ECO:0000259" key="1">
    <source>
        <dbReference type="Pfam" id="PF08722"/>
    </source>
</evidence>
<reference evidence="2 3" key="1">
    <citation type="submission" date="2019-09" db="EMBL/GenBank/DDBJ databases">
        <authorList>
            <person name="Chandra G."/>
            <person name="Truman W A."/>
        </authorList>
    </citation>
    <scope>NUCLEOTIDE SEQUENCE [LARGE SCALE GENOMIC DNA]</scope>
    <source>
        <strain evidence="2">PS925</strain>
    </source>
</reference>
<sequence length="212" mass="23987">MPVRKVVTRRSNHFRGYHPSRKNGLPIAWESQLEASFLRFLELSPEVLKYEVQPSLEVFPMDGMETKYIPDVCVNFVDGTTGWFEVKPSMRLLNHKVTLKTKAIQAHFASTERTFHIATEKLILAMPMADNLLTLMYHRRGADVSEAYSESLSSKFNSTPPQTLADLIDLLGAQEAWRLLGLSYIGIDLRNPISAATPIFLTGGHRHENLFA</sequence>
<name>A0A5E7V8T8_PSEFL</name>
<dbReference type="Pfam" id="PF08722">
    <property type="entry name" value="Tn7_TnsA-like_N"/>
    <property type="match status" value="1"/>
</dbReference>
<dbReference type="EMBL" id="CABVJG010000014">
    <property type="protein sequence ID" value="VVQ18916.1"/>
    <property type="molecule type" value="Genomic_DNA"/>
</dbReference>
<feature type="domain" description="TnsA endonuclease N-terminal" evidence="1">
    <location>
        <begin position="44"/>
        <end position="120"/>
    </location>
</feature>
<dbReference type="InterPro" id="IPR014833">
    <property type="entry name" value="TnsA_N"/>
</dbReference>